<keyword evidence="7" id="KW-0732">Signal</keyword>
<dbReference type="PROSITE" id="PS51257">
    <property type="entry name" value="PROKAR_LIPOPROTEIN"/>
    <property type="match status" value="1"/>
</dbReference>
<dbReference type="SUPFAM" id="SSF54534">
    <property type="entry name" value="FKBP-like"/>
    <property type="match status" value="1"/>
</dbReference>
<name>A0ABT3ZU52_9BACT</name>
<keyword evidence="4 5" id="KW-0413">Isomerase</keyword>
<dbReference type="EMBL" id="JAPNKA010000001">
    <property type="protein sequence ID" value="MCY1072928.1"/>
    <property type="molecule type" value="Genomic_DNA"/>
</dbReference>
<evidence type="ECO:0000256" key="5">
    <source>
        <dbReference type="PROSITE-ProRule" id="PRU00277"/>
    </source>
</evidence>
<dbReference type="Pfam" id="PF00254">
    <property type="entry name" value="FKBP_C"/>
    <property type="match status" value="1"/>
</dbReference>
<evidence type="ECO:0000256" key="6">
    <source>
        <dbReference type="RuleBase" id="RU003915"/>
    </source>
</evidence>
<comment type="caution">
    <text evidence="9">The sequence shown here is derived from an EMBL/GenBank/DDBJ whole genome shotgun (WGS) entry which is preliminary data.</text>
</comment>
<dbReference type="RefSeq" id="WP_267531950.1">
    <property type="nucleotide sequence ID" value="NZ_JAPNKA010000001.1"/>
</dbReference>
<dbReference type="EC" id="5.2.1.8" evidence="6"/>
<dbReference type="InterPro" id="IPR001179">
    <property type="entry name" value="PPIase_FKBP_dom"/>
</dbReference>
<protein>
    <recommendedName>
        <fullName evidence="6">Peptidyl-prolyl cis-trans isomerase</fullName>
        <ecNumber evidence="6">5.2.1.8</ecNumber>
    </recommendedName>
</protein>
<evidence type="ECO:0000256" key="4">
    <source>
        <dbReference type="ARBA" id="ARBA00023235"/>
    </source>
</evidence>
<sequence>MNRLLPILSACLLFAVSACGPDTGDPANVTFASELGVDLAAMQRTDSGLYIQDLVVGTGAEAKTSRYLEVHYTGWLPSGTKFDSSRDINQPFALRLGVEPRVIAGWEEGLVGMKVGGTRKLVIPAELGYGQNGSYPSIPPNSVLVFDVELIYAR</sequence>
<organism evidence="9 10">
    <name type="scientific">Archangium lansingense</name>
    <dbReference type="NCBI Taxonomy" id="2995310"/>
    <lineage>
        <taxon>Bacteria</taxon>
        <taxon>Pseudomonadati</taxon>
        <taxon>Myxococcota</taxon>
        <taxon>Myxococcia</taxon>
        <taxon>Myxococcales</taxon>
        <taxon>Cystobacterineae</taxon>
        <taxon>Archangiaceae</taxon>
        <taxon>Archangium</taxon>
    </lineage>
</organism>
<keyword evidence="10" id="KW-1185">Reference proteome</keyword>
<evidence type="ECO:0000313" key="10">
    <source>
        <dbReference type="Proteomes" id="UP001207654"/>
    </source>
</evidence>
<comment type="catalytic activity">
    <reaction evidence="1 5 6">
        <text>[protein]-peptidylproline (omega=180) = [protein]-peptidylproline (omega=0)</text>
        <dbReference type="Rhea" id="RHEA:16237"/>
        <dbReference type="Rhea" id="RHEA-COMP:10747"/>
        <dbReference type="Rhea" id="RHEA-COMP:10748"/>
        <dbReference type="ChEBI" id="CHEBI:83833"/>
        <dbReference type="ChEBI" id="CHEBI:83834"/>
        <dbReference type="EC" id="5.2.1.8"/>
    </reaction>
</comment>
<evidence type="ECO:0000313" key="9">
    <source>
        <dbReference type="EMBL" id="MCY1072928.1"/>
    </source>
</evidence>
<gene>
    <name evidence="9" type="ORF">OV287_00400</name>
</gene>
<dbReference type="PANTHER" id="PTHR43811:SF19">
    <property type="entry name" value="39 KDA FK506-BINDING NUCLEAR PROTEIN"/>
    <property type="match status" value="1"/>
</dbReference>
<evidence type="ECO:0000256" key="7">
    <source>
        <dbReference type="SAM" id="SignalP"/>
    </source>
</evidence>
<dbReference type="Gene3D" id="3.10.50.40">
    <property type="match status" value="1"/>
</dbReference>
<reference evidence="9 10" key="1">
    <citation type="submission" date="2022-11" db="EMBL/GenBank/DDBJ databases">
        <title>Minimal conservation of predation-associated metabolite biosynthetic gene clusters underscores biosynthetic potential of Myxococcota including descriptions for ten novel species: Archangium lansinium sp. nov., Myxococcus landrumus sp. nov., Nannocystis bai.</title>
        <authorList>
            <person name="Ahearne A."/>
            <person name="Stevens C."/>
            <person name="Phillips K."/>
        </authorList>
    </citation>
    <scope>NUCLEOTIDE SEQUENCE [LARGE SCALE GENOMIC DNA]</scope>
    <source>
        <strain evidence="9 10">MIWBW</strain>
    </source>
</reference>
<evidence type="ECO:0000256" key="1">
    <source>
        <dbReference type="ARBA" id="ARBA00000971"/>
    </source>
</evidence>
<comment type="similarity">
    <text evidence="2 6">Belongs to the FKBP-type PPIase family.</text>
</comment>
<dbReference type="Proteomes" id="UP001207654">
    <property type="component" value="Unassembled WGS sequence"/>
</dbReference>
<dbReference type="InterPro" id="IPR046357">
    <property type="entry name" value="PPIase_dom_sf"/>
</dbReference>
<dbReference type="GO" id="GO:0003755">
    <property type="term" value="F:peptidyl-prolyl cis-trans isomerase activity"/>
    <property type="evidence" value="ECO:0007669"/>
    <property type="project" value="UniProtKB-EC"/>
</dbReference>
<feature type="chain" id="PRO_5046232592" description="Peptidyl-prolyl cis-trans isomerase" evidence="7">
    <location>
        <begin position="21"/>
        <end position="154"/>
    </location>
</feature>
<evidence type="ECO:0000256" key="3">
    <source>
        <dbReference type="ARBA" id="ARBA00023110"/>
    </source>
</evidence>
<dbReference type="PROSITE" id="PS50059">
    <property type="entry name" value="FKBP_PPIASE"/>
    <property type="match status" value="1"/>
</dbReference>
<accession>A0ABT3ZU52</accession>
<dbReference type="PANTHER" id="PTHR43811">
    <property type="entry name" value="FKBP-TYPE PEPTIDYL-PROLYL CIS-TRANS ISOMERASE FKPA"/>
    <property type="match status" value="1"/>
</dbReference>
<keyword evidence="3 5" id="KW-0697">Rotamase</keyword>
<evidence type="ECO:0000259" key="8">
    <source>
        <dbReference type="PROSITE" id="PS50059"/>
    </source>
</evidence>
<feature type="domain" description="PPIase FKBP-type" evidence="8">
    <location>
        <begin position="65"/>
        <end position="154"/>
    </location>
</feature>
<proteinExistence type="inferred from homology"/>
<evidence type="ECO:0000256" key="2">
    <source>
        <dbReference type="ARBA" id="ARBA00006577"/>
    </source>
</evidence>
<feature type="signal peptide" evidence="7">
    <location>
        <begin position="1"/>
        <end position="20"/>
    </location>
</feature>